<reference evidence="2 3" key="1">
    <citation type="submission" date="2023-07" db="EMBL/GenBank/DDBJ databases">
        <title>Identification of four novel Pseudomonas species associated with bacterial leaf spot of cucurbits.</title>
        <authorList>
            <person name="Fullem K.R."/>
        </authorList>
    </citation>
    <scope>NUCLEOTIDE SEQUENCE [LARGE SCALE GENOMIC DNA]</scope>
    <source>
        <strain evidence="2 3">K18</strain>
    </source>
</reference>
<keyword evidence="1" id="KW-0812">Transmembrane</keyword>
<proteinExistence type="predicted"/>
<keyword evidence="3" id="KW-1185">Reference proteome</keyword>
<evidence type="ECO:0000256" key="1">
    <source>
        <dbReference type="SAM" id="Phobius"/>
    </source>
</evidence>
<protein>
    <submittedName>
        <fullName evidence="2">Uncharacterized protein</fullName>
    </submittedName>
</protein>
<comment type="caution">
    <text evidence="2">The sequence shown here is derived from an EMBL/GenBank/DDBJ whole genome shotgun (WGS) entry which is preliminary data.</text>
</comment>
<gene>
    <name evidence="2" type="ORF">Q6A48_00940</name>
</gene>
<feature type="transmembrane region" description="Helical" evidence="1">
    <location>
        <begin position="49"/>
        <end position="71"/>
    </location>
</feature>
<keyword evidence="1" id="KW-0472">Membrane</keyword>
<sequence>MDNQARRRLRLLAHYLAATKNEIAVDQSIYSLCASDPVVLAYAPRPAKLLSVIGAGSVAARFIIKFVSFLWRMGLDKCWFLFDFIRLLIGKEKFNAGFLVLSSEKPVALSFSPRALGVLEAVDALSYSSCLVRGPGGGGLLTGPEVTVLNYSSLLTWRDCAEALRLSLIISSRMKCKPTFEIWRLQSYTAFKWIAFYLAIEKLPSHKFVITDHYDRWAVLVDRLVAEKKKAQSSLTIVQHGSLVGLSSTSMETTFSVQIPTRLRSVNKLYVYNEGAAEVFRKHILACGSLKRGLEIEYFKPRISLSPVSSDFSVLIVGHAICENFHLFLYDQMVSNSAIDFFYKPHPTVSPSREVRARGWHMIEQTDFFPKVDLLISYPSTLVAEYEGSGIGAILHPLAIKPEEYEAVLSKIINKLQSAK</sequence>
<evidence type="ECO:0000313" key="2">
    <source>
        <dbReference type="EMBL" id="MDO7895446.1"/>
    </source>
</evidence>
<dbReference type="Proteomes" id="UP001228019">
    <property type="component" value="Unassembled WGS sequence"/>
</dbReference>
<accession>A0ABT9BSA8</accession>
<organism evidence="2 3">
    <name type="scientific">Pseudomonas citrulli</name>
    <dbReference type="NCBI Taxonomy" id="3064347"/>
    <lineage>
        <taxon>Bacteria</taxon>
        <taxon>Pseudomonadati</taxon>
        <taxon>Pseudomonadota</taxon>
        <taxon>Gammaproteobacteria</taxon>
        <taxon>Pseudomonadales</taxon>
        <taxon>Pseudomonadaceae</taxon>
        <taxon>Pseudomonas</taxon>
    </lineage>
</organism>
<dbReference type="EMBL" id="JAUQOP010000001">
    <property type="protein sequence ID" value="MDO7895446.1"/>
    <property type="molecule type" value="Genomic_DNA"/>
</dbReference>
<evidence type="ECO:0000313" key="3">
    <source>
        <dbReference type="Proteomes" id="UP001228019"/>
    </source>
</evidence>
<keyword evidence="1" id="KW-1133">Transmembrane helix</keyword>
<name>A0ABT9BSA8_9PSED</name>
<dbReference type="RefSeq" id="WP_304551220.1">
    <property type="nucleotide sequence ID" value="NZ_JAUQOP010000001.1"/>
</dbReference>